<accession>A0A7L3W4K4</accession>
<gene>
    <name evidence="6" type="primary">Atp6v1f</name>
    <name evidence="6" type="ORF">ATLROG_R13923</name>
</gene>
<evidence type="ECO:0000256" key="5">
    <source>
        <dbReference type="ARBA" id="ARBA00032267"/>
    </source>
</evidence>
<keyword evidence="7" id="KW-1185">Reference proteome</keyword>
<keyword evidence="4" id="KW-0406">Ion transport</keyword>
<dbReference type="InterPro" id="IPR005772">
    <property type="entry name" value="ATPase_V1-cplx_fsu_euk"/>
</dbReference>
<dbReference type="GO" id="GO:0033180">
    <property type="term" value="C:proton-transporting V-type ATPase, V1 domain"/>
    <property type="evidence" value="ECO:0007669"/>
    <property type="project" value="InterPro"/>
</dbReference>
<sequence>RSFISREDIAIVLISQVLAEQIRHAVEAHVRPLPAVLEIPSKEQPYDPAKDSVLRRARGLFSPDDLR</sequence>
<dbReference type="OrthoDB" id="10261947at2759"/>
<proteinExistence type="inferred from homology"/>
<evidence type="ECO:0000256" key="1">
    <source>
        <dbReference type="ARBA" id="ARBA00010148"/>
    </source>
</evidence>
<dbReference type="InterPro" id="IPR036906">
    <property type="entry name" value="ATPase_V1_fsu_sf"/>
</dbReference>
<dbReference type="NCBIfam" id="TIGR01101">
    <property type="entry name" value="V_ATP_synt_F"/>
    <property type="match status" value="1"/>
</dbReference>
<feature type="non-terminal residue" evidence="6">
    <location>
        <position position="67"/>
    </location>
</feature>
<evidence type="ECO:0000256" key="2">
    <source>
        <dbReference type="ARBA" id="ARBA00022448"/>
    </source>
</evidence>
<reference evidence="6 7" key="1">
    <citation type="submission" date="2019-09" db="EMBL/GenBank/DDBJ databases">
        <title>Bird 10,000 Genomes (B10K) Project - Family phase.</title>
        <authorList>
            <person name="Zhang G."/>
        </authorList>
    </citation>
    <scope>NUCLEOTIDE SEQUENCE [LARGE SCALE GENOMIC DNA]</scope>
    <source>
        <strain evidence="6">OUT-0055</strain>
        <tissue evidence="6">Blood</tissue>
    </source>
</reference>
<dbReference type="GO" id="GO:0046961">
    <property type="term" value="F:proton-transporting ATPase activity, rotational mechanism"/>
    <property type="evidence" value="ECO:0007669"/>
    <property type="project" value="InterPro"/>
</dbReference>
<dbReference type="PANTHER" id="PTHR13861">
    <property type="entry name" value="VACUOLAR ATP SYNTHASE SUBUNIT F"/>
    <property type="match status" value="1"/>
</dbReference>
<keyword evidence="2" id="KW-0813">Transport</keyword>
<feature type="non-terminal residue" evidence="6">
    <location>
        <position position="1"/>
    </location>
</feature>
<evidence type="ECO:0000256" key="4">
    <source>
        <dbReference type="ARBA" id="ARBA00023065"/>
    </source>
</evidence>
<name>A0A7L3W4K4_9GRUI</name>
<dbReference type="EMBL" id="VZUJ01031356">
    <property type="protein sequence ID" value="NXV71568.1"/>
    <property type="molecule type" value="Genomic_DNA"/>
</dbReference>
<keyword evidence="3" id="KW-0375">Hydrogen ion transport</keyword>
<evidence type="ECO:0000256" key="3">
    <source>
        <dbReference type="ARBA" id="ARBA00022781"/>
    </source>
</evidence>
<dbReference type="SUPFAM" id="SSF159468">
    <property type="entry name" value="AtpF-like"/>
    <property type="match status" value="1"/>
</dbReference>
<evidence type="ECO:0000313" key="6">
    <source>
        <dbReference type="EMBL" id="NXV71568.1"/>
    </source>
</evidence>
<dbReference type="Proteomes" id="UP000518911">
    <property type="component" value="Unassembled WGS sequence"/>
</dbReference>
<protein>
    <recommendedName>
        <fullName evidence="5">V-ATPase 14 kDa subunit</fullName>
    </recommendedName>
</protein>
<dbReference type="Pfam" id="PF01990">
    <property type="entry name" value="ATP-synt_F"/>
    <property type="match status" value="1"/>
</dbReference>
<comment type="caution">
    <text evidence="6">The sequence shown here is derived from an EMBL/GenBank/DDBJ whole genome shotgun (WGS) entry which is preliminary data.</text>
</comment>
<dbReference type="Gene3D" id="3.40.50.10580">
    <property type="entry name" value="ATPase, V1 complex, subunit F"/>
    <property type="match status" value="1"/>
</dbReference>
<dbReference type="InterPro" id="IPR008218">
    <property type="entry name" value="ATPase_V1-cplx_f_g_su"/>
</dbReference>
<dbReference type="PANTHER" id="PTHR13861:SF2">
    <property type="entry name" value="V-TYPE PROTON ATPASE SUBUNIT F"/>
    <property type="match status" value="1"/>
</dbReference>
<comment type="similarity">
    <text evidence="1">Belongs to the V-ATPase F subunit family.</text>
</comment>
<organism evidence="6 7">
    <name type="scientific">Atlantisia rogersi</name>
    <name type="common">Inaccessible Island rail</name>
    <dbReference type="NCBI Taxonomy" id="2478892"/>
    <lineage>
        <taxon>Eukaryota</taxon>
        <taxon>Metazoa</taxon>
        <taxon>Chordata</taxon>
        <taxon>Craniata</taxon>
        <taxon>Vertebrata</taxon>
        <taxon>Euteleostomi</taxon>
        <taxon>Archelosauria</taxon>
        <taxon>Archosauria</taxon>
        <taxon>Dinosauria</taxon>
        <taxon>Saurischia</taxon>
        <taxon>Theropoda</taxon>
        <taxon>Coelurosauria</taxon>
        <taxon>Aves</taxon>
        <taxon>Neognathae</taxon>
        <taxon>Neoaves</taxon>
        <taxon>Gruiformes</taxon>
        <taxon>Rallidae</taxon>
        <taxon>Atlantisia</taxon>
    </lineage>
</organism>
<dbReference type="AlphaFoldDB" id="A0A7L3W4K4"/>
<evidence type="ECO:0000313" key="7">
    <source>
        <dbReference type="Proteomes" id="UP000518911"/>
    </source>
</evidence>